<keyword evidence="3" id="KW-1185">Reference proteome</keyword>
<gene>
    <name evidence="2" type="ORF">GCM10023320_50110</name>
</gene>
<dbReference type="Proteomes" id="UP001500804">
    <property type="component" value="Unassembled WGS sequence"/>
</dbReference>
<feature type="region of interest" description="Disordered" evidence="1">
    <location>
        <begin position="1"/>
        <end position="108"/>
    </location>
</feature>
<proteinExistence type="predicted"/>
<evidence type="ECO:0000256" key="1">
    <source>
        <dbReference type="SAM" id="MobiDB-lite"/>
    </source>
</evidence>
<dbReference type="EMBL" id="BAABJO010000020">
    <property type="protein sequence ID" value="GAA5129521.1"/>
    <property type="molecule type" value="Genomic_DNA"/>
</dbReference>
<comment type="caution">
    <text evidence="2">The sequence shown here is derived from an EMBL/GenBank/DDBJ whole genome shotgun (WGS) entry which is preliminary data.</text>
</comment>
<accession>A0ABP9NP21</accession>
<sequence length="108" mass="11070">MHVGGTQPDGQGPAADPAARTDDLQVGPGGRGGRHEAPGPGQQPDSDPLNQAWHGPSATGGSAAVGHQGSQDRATRDDPQGEVPAQRTGDHERHGVRALADRLLGRHD</sequence>
<organism evidence="2 3">
    <name type="scientific">Pseudonocardia adelaidensis</name>
    <dbReference type="NCBI Taxonomy" id="648754"/>
    <lineage>
        <taxon>Bacteria</taxon>
        <taxon>Bacillati</taxon>
        <taxon>Actinomycetota</taxon>
        <taxon>Actinomycetes</taxon>
        <taxon>Pseudonocardiales</taxon>
        <taxon>Pseudonocardiaceae</taxon>
        <taxon>Pseudonocardia</taxon>
    </lineage>
</organism>
<evidence type="ECO:0000313" key="2">
    <source>
        <dbReference type="EMBL" id="GAA5129521.1"/>
    </source>
</evidence>
<evidence type="ECO:0000313" key="3">
    <source>
        <dbReference type="Proteomes" id="UP001500804"/>
    </source>
</evidence>
<name>A0ABP9NP21_9PSEU</name>
<feature type="compositionally biased region" description="Low complexity" evidence="1">
    <location>
        <begin position="8"/>
        <end position="18"/>
    </location>
</feature>
<feature type="compositionally biased region" description="Basic and acidic residues" evidence="1">
    <location>
        <begin position="88"/>
        <end position="108"/>
    </location>
</feature>
<reference evidence="3" key="1">
    <citation type="journal article" date="2019" name="Int. J. Syst. Evol. Microbiol.">
        <title>The Global Catalogue of Microorganisms (GCM) 10K type strain sequencing project: providing services to taxonomists for standard genome sequencing and annotation.</title>
        <authorList>
            <consortium name="The Broad Institute Genomics Platform"/>
            <consortium name="The Broad Institute Genome Sequencing Center for Infectious Disease"/>
            <person name="Wu L."/>
            <person name="Ma J."/>
        </authorList>
    </citation>
    <scope>NUCLEOTIDE SEQUENCE [LARGE SCALE GENOMIC DNA]</scope>
    <source>
        <strain evidence="3">JCM 18302</strain>
    </source>
</reference>
<protein>
    <submittedName>
        <fullName evidence="2">Uncharacterized protein</fullName>
    </submittedName>
</protein>